<dbReference type="PANTHER" id="PTHR45958:SF11">
    <property type="entry name" value="RING-TYPE E3 UBIQUITIN TRANSFERASE"/>
    <property type="match status" value="1"/>
</dbReference>
<dbReference type="EC" id="2.3.2.27" evidence="3"/>
<reference evidence="6 7" key="1">
    <citation type="journal article" date="2017" name="Nature">
        <title>The Apostasia genome and the evolution of orchids.</title>
        <authorList>
            <person name="Zhang G.Q."/>
            <person name="Liu K.W."/>
            <person name="Li Z."/>
            <person name="Lohaus R."/>
            <person name="Hsiao Y.Y."/>
            <person name="Niu S.C."/>
            <person name="Wang J.Y."/>
            <person name="Lin Y.C."/>
            <person name="Xu Q."/>
            <person name="Chen L.J."/>
            <person name="Yoshida K."/>
            <person name="Fujiwara S."/>
            <person name="Wang Z.W."/>
            <person name="Zhang Y.Q."/>
            <person name="Mitsuda N."/>
            <person name="Wang M."/>
            <person name="Liu G.H."/>
            <person name="Pecoraro L."/>
            <person name="Huang H.X."/>
            <person name="Xiao X.J."/>
            <person name="Lin M."/>
            <person name="Wu X.Y."/>
            <person name="Wu W.L."/>
            <person name="Chen Y.Y."/>
            <person name="Chang S.B."/>
            <person name="Sakamoto S."/>
            <person name="Ohme-Takagi M."/>
            <person name="Yagi M."/>
            <person name="Zeng S.J."/>
            <person name="Shen C.Y."/>
            <person name="Yeh C.M."/>
            <person name="Luo Y.B."/>
            <person name="Tsai W.C."/>
            <person name="Van de Peer Y."/>
            <person name="Liu Z.J."/>
        </authorList>
    </citation>
    <scope>NUCLEOTIDE SEQUENCE [LARGE SCALE GENOMIC DNA]</scope>
    <source>
        <strain evidence="7">cv. Shenzhen</strain>
        <tissue evidence="6">Stem</tissue>
    </source>
</reference>
<comment type="catalytic activity">
    <reaction evidence="1">
        <text>S-ubiquitinyl-[E2 ubiquitin-conjugating enzyme]-L-cysteine + [acceptor protein]-L-lysine = [E2 ubiquitin-conjugating enzyme]-L-cysteine + N(6)-ubiquitinyl-[acceptor protein]-L-lysine.</text>
        <dbReference type="EC" id="2.3.2.27"/>
    </reaction>
</comment>
<accession>A0A2I0AMS9</accession>
<proteinExistence type="predicted"/>
<dbReference type="Pfam" id="PF04564">
    <property type="entry name" value="U-box"/>
    <property type="match status" value="1"/>
</dbReference>
<dbReference type="OrthoDB" id="26899at2759"/>
<dbReference type="InterPro" id="IPR003613">
    <property type="entry name" value="Ubox_domain"/>
</dbReference>
<dbReference type="SUPFAM" id="SSF48371">
    <property type="entry name" value="ARM repeat"/>
    <property type="match status" value="2"/>
</dbReference>
<comment type="pathway">
    <text evidence="2">Protein modification; protein ubiquitination.</text>
</comment>
<protein>
    <recommendedName>
        <fullName evidence="3">RING-type E3 ubiquitin transferase</fullName>
        <ecNumber evidence="3">2.3.2.27</ecNumber>
    </recommendedName>
</protein>
<evidence type="ECO:0000259" key="5">
    <source>
        <dbReference type="PROSITE" id="PS51698"/>
    </source>
</evidence>
<evidence type="ECO:0000313" key="6">
    <source>
        <dbReference type="EMBL" id="PKA56862.1"/>
    </source>
</evidence>
<dbReference type="InterPro" id="IPR011989">
    <property type="entry name" value="ARM-like"/>
</dbReference>
<dbReference type="InterPro" id="IPR013083">
    <property type="entry name" value="Znf_RING/FYVE/PHD"/>
</dbReference>
<gene>
    <name evidence="6" type="primary">PUB42</name>
    <name evidence="6" type="ORF">AXF42_Ash002165</name>
</gene>
<sequence length="924" mass="101143">MDNVLGNLRDEALTRALNALSALISSYDKMKLEEENFARFALLMEKARRLLQALQSQNSPSASPLNIANLLKRMDAEVTKARRALDSYNSANWFLRLLIFNSVLSKLEKSSTEISKILEFLPLNNITMALNINASLENLLNVGSDFESAKSAVDPDAIILGIDKLSAENCGKSGSGSETASPSPGTSFDDGDIKPSPFFYCPLTCDLMVDPVSGSCGHCFERRALEASFQEGNRFCTICNAPLTSTEKLELVSNTNLRSIIEEWKAKEKLRRAAARIATNNLESINEVLAELLALMSETPSCISAAKESSVRLVSNLARLLKDNAADNKALLRCLLLIASYSDDNKENIGKRGVIKCLVMLARVEPVAVDLLLELSKHKEVAYKIGETKDAISTLISIFDNQENLAEKALSVLENVSNNVDFMVSLIQSGYFGPFLDQFCEVGDEDFYPVVEKLSQIRLTRTAARNLENKQFTCRLTEMLRGSPPSSKSSFLQCIHRLIEFSGLRNLFLSDQHLTQVLLDLIADSVPEEKKNREAALEILIFLIKISQSIELDQLPGLLELSSCNSIQFFINQIRILDPVDQVSLLQLVLLLIKKSDAARNLIQSSDNLIIYILSLLKGSPEDKIGLLALKLIYYITADHSIGIALPPSPDKEAIMQYITSIYTSSSIEEDGRSAAAGIIAHLPPLHQSSSITLRAINDVIFLASNSNELLENALGVLLWCIEQPNSEVLLNAYELHPALIQLLSAGSPPAKRRAAMILTHLSRHAAISKSLKARLRHSFDKLLFVKECSVHGSSCFEQHALCLIKVGAVRPLVEVVSSAEPAATEAALMALGTLFDAGCDTKASAAAIAGSGGAARILEVLGKGQIAVDGKALDLLEKLWEHGNITKEECAKLTGKLLHLLVREEVKELRSKATELLAKLKIP</sequence>
<dbReference type="GO" id="GO:0016567">
    <property type="term" value="P:protein ubiquitination"/>
    <property type="evidence" value="ECO:0007669"/>
    <property type="project" value="UniProtKB-UniPathway"/>
</dbReference>
<dbReference type="Proteomes" id="UP000236161">
    <property type="component" value="Unassembled WGS sequence"/>
</dbReference>
<name>A0A2I0AMS9_9ASPA</name>
<dbReference type="Gene3D" id="3.30.40.10">
    <property type="entry name" value="Zinc/RING finger domain, C3HC4 (zinc finger)"/>
    <property type="match status" value="1"/>
</dbReference>
<evidence type="ECO:0000313" key="7">
    <source>
        <dbReference type="Proteomes" id="UP000236161"/>
    </source>
</evidence>
<organism evidence="6 7">
    <name type="scientific">Apostasia shenzhenica</name>
    <dbReference type="NCBI Taxonomy" id="1088818"/>
    <lineage>
        <taxon>Eukaryota</taxon>
        <taxon>Viridiplantae</taxon>
        <taxon>Streptophyta</taxon>
        <taxon>Embryophyta</taxon>
        <taxon>Tracheophyta</taxon>
        <taxon>Spermatophyta</taxon>
        <taxon>Magnoliopsida</taxon>
        <taxon>Liliopsida</taxon>
        <taxon>Asparagales</taxon>
        <taxon>Orchidaceae</taxon>
        <taxon>Apostasioideae</taxon>
        <taxon>Apostasia</taxon>
    </lineage>
</organism>
<dbReference type="GO" id="GO:0061630">
    <property type="term" value="F:ubiquitin protein ligase activity"/>
    <property type="evidence" value="ECO:0007669"/>
    <property type="project" value="UniProtKB-EC"/>
</dbReference>
<dbReference type="UniPathway" id="UPA00143"/>
<dbReference type="AlphaFoldDB" id="A0A2I0AMS9"/>
<evidence type="ECO:0000256" key="1">
    <source>
        <dbReference type="ARBA" id="ARBA00000900"/>
    </source>
</evidence>
<keyword evidence="4" id="KW-0808">Transferase</keyword>
<dbReference type="Gene3D" id="1.25.10.10">
    <property type="entry name" value="Leucine-rich Repeat Variant"/>
    <property type="match status" value="2"/>
</dbReference>
<dbReference type="PANTHER" id="PTHR45958">
    <property type="entry name" value="RING-TYPE E3 UBIQUITIN TRANSFERASE"/>
    <property type="match status" value="1"/>
</dbReference>
<feature type="domain" description="U-box" evidence="5">
    <location>
        <begin position="194"/>
        <end position="271"/>
    </location>
</feature>
<dbReference type="PROSITE" id="PS51698">
    <property type="entry name" value="U_BOX"/>
    <property type="match status" value="1"/>
</dbReference>
<dbReference type="EMBL" id="KZ451969">
    <property type="protein sequence ID" value="PKA56862.1"/>
    <property type="molecule type" value="Genomic_DNA"/>
</dbReference>
<evidence type="ECO:0000256" key="4">
    <source>
        <dbReference type="ARBA" id="ARBA00022679"/>
    </source>
</evidence>
<dbReference type="SMART" id="SM00504">
    <property type="entry name" value="Ubox"/>
    <property type="match status" value="1"/>
</dbReference>
<dbReference type="SUPFAM" id="SSF57850">
    <property type="entry name" value="RING/U-box"/>
    <property type="match status" value="1"/>
</dbReference>
<dbReference type="InterPro" id="IPR016024">
    <property type="entry name" value="ARM-type_fold"/>
</dbReference>
<dbReference type="InterPro" id="IPR052608">
    <property type="entry name" value="U-box_domain_protein"/>
</dbReference>
<evidence type="ECO:0000256" key="3">
    <source>
        <dbReference type="ARBA" id="ARBA00012483"/>
    </source>
</evidence>
<keyword evidence="7" id="KW-1185">Reference proteome</keyword>
<dbReference type="STRING" id="1088818.A0A2I0AMS9"/>
<evidence type="ECO:0000256" key="2">
    <source>
        <dbReference type="ARBA" id="ARBA00004906"/>
    </source>
</evidence>